<dbReference type="GO" id="GO:0008061">
    <property type="term" value="F:chitin binding"/>
    <property type="evidence" value="ECO:0007669"/>
    <property type="project" value="InterPro"/>
</dbReference>
<dbReference type="InterPro" id="IPR036508">
    <property type="entry name" value="Chitin-bd_dom_sf"/>
</dbReference>
<evidence type="ECO:0000313" key="3">
    <source>
        <dbReference type="EMBL" id="GBN44498.1"/>
    </source>
</evidence>
<dbReference type="PROSITE" id="PS50940">
    <property type="entry name" value="CHIT_BIND_II"/>
    <property type="match status" value="1"/>
</dbReference>
<organism evidence="3 4">
    <name type="scientific">Araneus ventricosus</name>
    <name type="common">Orbweaver spider</name>
    <name type="synonym">Epeira ventricosa</name>
    <dbReference type="NCBI Taxonomy" id="182803"/>
    <lineage>
        <taxon>Eukaryota</taxon>
        <taxon>Metazoa</taxon>
        <taxon>Ecdysozoa</taxon>
        <taxon>Arthropoda</taxon>
        <taxon>Chelicerata</taxon>
        <taxon>Arachnida</taxon>
        <taxon>Araneae</taxon>
        <taxon>Araneomorphae</taxon>
        <taxon>Entelegynae</taxon>
        <taxon>Araneoidea</taxon>
        <taxon>Araneidae</taxon>
        <taxon>Araneus</taxon>
    </lineage>
</organism>
<keyword evidence="4" id="KW-1185">Reference proteome</keyword>
<feature type="compositionally biased region" description="Polar residues" evidence="1">
    <location>
        <begin position="1"/>
        <end position="17"/>
    </location>
</feature>
<evidence type="ECO:0000259" key="2">
    <source>
        <dbReference type="PROSITE" id="PS50940"/>
    </source>
</evidence>
<feature type="domain" description="Chitin-binding type-2" evidence="2">
    <location>
        <begin position="143"/>
        <end position="200"/>
    </location>
</feature>
<gene>
    <name evidence="3" type="ORF">AVEN_153289_1</name>
</gene>
<sequence length="488" mass="56003">MTSFSISSNPSKPTQSAMDPPPRALTQYIRTTTGNQFKFIINSKNAWVDTLPDSYEIFDNKFIKRDACYQQRNGTLVPAAGPDLYEHVQQDRLTSKDFSFEPDASFMLQDKNPFYFSCHSGRIHKLHMCPNGQYFHISACQIIDQCAGQKDGKQFADPFDTQRYYECHKEKAISKVCPPNKHFAYNKCHDPMLVGLYCFAMEKPKILDHKTLVVCREGKIIYELCPPGFRYFDAPKCEPEMCLGKPDGTRVPLPDQHIGPLSFSPGYAECLNEKVKLTHTCPQEWDTYMSKGENLTHLPQVFDGQKCTIPELCVNVIPDDSDVIVPVHEYTKHVRNWILSRYFDRAKGYQCEGTKRKRVALEPGKIINAKRMKTEVACEGSTENVIIANSHTDYFDCKTDSVKSCPANEFFDGFKCRKSMSYPFKYDGLELFELDSLTEDNWIVPWDYGKEPDVTPCQAPETEYLKTYNICSHPDCVLYPWLSQIAFE</sequence>
<feature type="region of interest" description="Disordered" evidence="1">
    <location>
        <begin position="1"/>
        <end position="22"/>
    </location>
</feature>
<protein>
    <recommendedName>
        <fullName evidence="2">Chitin-binding type-2 domain-containing protein</fullName>
    </recommendedName>
</protein>
<dbReference type="Proteomes" id="UP000499080">
    <property type="component" value="Unassembled WGS sequence"/>
</dbReference>
<proteinExistence type="predicted"/>
<evidence type="ECO:0000256" key="1">
    <source>
        <dbReference type="SAM" id="MobiDB-lite"/>
    </source>
</evidence>
<comment type="caution">
    <text evidence="3">The sequence shown here is derived from an EMBL/GenBank/DDBJ whole genome shotgun (WGS) entry which is preliminary data.</text>
</comment>
<dbReference type="InterPro" id="IPR002557">
    <property type="entry name" value="Chitin-bd_dom"/>
</dbReference>
<dbReference type="AlphaFoldDB" id="A0A4Y2NY83"/>
<evidence type="ECO:0000313" key="4">
    <source>
        <dbReference type="Proteomes" id="UP000499080"/>
    </source>
</evidence>
<dbReference type="OrthoDB" id="6412242at2759"/>
<accession>A0A4Y2NY83</accession>
<feature type="non-terminal residue" evidence="3">
    <location>
        <position position="488"/>
    </location>
</feature>
<dbReference type="SUPFAM" id="SSF57625">
    <property type="entry name" value="Invertebrate chitin-binding proteins"/>
    <property type="match status" value="1"/>
</dbReference>
<dbReference type="GO" id="GO:0005576">
    <property type="term" value="C:extracellular region"/>
    <property type="evidence" value="ECO:0007669"/>
    <property type="project" value="InterPro"/>
</dbReference>
<dbReference type="EMBL" id="BGPR01212216">
    <property type="protein sequence ID" value="GBN44498.1"/>
    <property type="molecule type" value="Genomic_DNA"/>
</dbReference>
<reference evidence="3 4" key="1">
    <citation type="journal article" date="2019" name="Sci. Rep.">
        <title>Orb-weaving spider Araneus ventricosus genome elucidates the spidroin gene catalogue.</title>
        <authorList>
            <person name="Kono N."/>
            <person name="Nakamura H."/>
            <person name="Ohtoshi R."/>
            <person name="Moran D.A.P."/>
            <person name="Shinohara A."/>
            <person name="Yoshida Y."/>
            <person name="Fujiwara M."/>
            <person name="Mori M."/>
            <person name="Tomita M."/>
            <person name="Arakawa K."/>
        </authorList>
    </citation>
    <scope>NUCLEOTIDE SEQUENCE [LARGE SCALE GENOMIC DNA]</scope>
</reference>
<name>A0A4Y2NY83_ARAVE</name>